<feature type="transmembrane region" description="Helical" evidence="1">
    <location>
        <begin position="54"/>
        <end position="75"/>
    </location>
</feature>
<gene>
    <name evidence="2" type="ORF">S06H3_24938</name>
</gene>
<proteinExistence type="predicted"/>
<feature type="non-terminal residue" evidence="2">
    <location>
        <position position="89"/>
    </location>
</feature>
<evidence type="ECO:0000256" key="1">
    <source>
        <dbReference type="SAM" id="Phobius"/>
    </source>
</evidence>
<evidence type="ECO:0000313" key="2">
    <source>
        <dbReference type="EMBL" id="GAI29406.1"/>
    </source>
</evidence>
<name>X1NGS2_9ZZZZ</name>
<reference evidence="2" key="1">
    <citation type="journal article" date="2014" name="Front. Microbiol.">
        <title>High frequency of phylogenetically diverse reductive dehalogenase-homologous genes in deep subseafloor sedimentary metagenomes.</title>
        <authorList>
            <person name="Kawai M."/>
            <person name="Futagami T."/>
            <person name="Toyoda A."/>
            <person name="Takaki Y."/>
            <person name="Nishi S."/>
            <person name="Hori S."/>
            <person name="Arai W."/>
            <person name="Tsubouchi T."/>
            <person name="Morono Y."/>
            <person name="Uchiyama I."/>
            <person name="Ito T."/>
            <person name="Fujiyama A."/>
            <person name="Inagaki F."/>
            <person name="Takami H."/>
        </authorList>
    </citation>
    <scope>NUCLEOTIDE SEQUENCE</scope>
    <source>
        <strain evidence="2">Expedition CK06-06</strain>
    </source>
</reference>
<dbReference type="EMBL" id="BARV01014110">
    <property type="protein sequence ID" value="GAI29406.1"/>
    <property type="molecule type" value="Genomic_DNA"/>
</dbReference>
<accession>X1NGS2</accession>
<protein>
    <submittedName>
        <fullName evidence="2">Uncharacterized protein</fullName>
    </submittedName>
</protein>
<feature type="non-terminal residue" evidence="2">
    <location>
        <position position="1"/>
    </location>
</feature>
<keyword evidence="1" id="KW-0472">Membrane</keyword>
<dbReference type="AlphaFoldDB" id="X1NGS2"/>
<organism evidence="2">
    <name type="scientific">marine sediment metagenome</name>
    <dbReference type="NCBI Taxonomy" id="412755"/>
    <lineage>
        <taxon>unclassified sequences</taxon>
        <taxon>metagenomes</taxon>
        <taxon>ecological metagenomes</taxon>
    </lineage>
</organism>
<sequence>IISGGNIGFDEGGVLKALTARPVFKQMTHEYKYTKKGLLKWEQQKDIDISIGDVIIPLVMAGFITLTPLFMRFIFDGEGGSSTKAKTWD</sequence>
<keyword evidence="1" id="KW-0812">Transmembrane</keyword>
<keyword evidence="1" id="KW-1133">Transmembrane helix</keyword>
<comment type="caution">
    <text evidence="2">The sequence shown here is derived from an EMBL/GenBank/DDBJ whole genome shotgun (WGS) entry which is preliminary data.</text>
</comment>